<feature type="region of interest" description="Disordered" evidence="1">
    <location>
        <begin position="366"/>
        <end position="388"/>
    </location>
</feature>
<evidence type="ECO:0000259" key="2">
    <source>
        <dbReference type="Pfam" id="PF14661"/>
    </source>
</evidence>
<feature type="compositionally biased region" description="Polar residues" evidence="1">
    <location>
        <begin position="499"/>
        <end position="546"/>
    </location>
</feature>
<dbReference type="EMBL" id="OZ034813">
    <property type="protein sequence ID" value="CAL1358293.1"/>
    <property type="molecule type" value="Genomic_DNA"/>
</dbReference>
<gene>
    <name evidence="3" type="ORF">LTRI10_LOCUS5852</name>
</gene>
<accession>A0AAV2CPH4</accession>
<feature type="region of interest" description="Disordered" evidence="1">
    <location>
        <begin position="301"/>
        <end position="334"/>
    </location>
</feature>
<keyword evidence="4" id="KW-1185">Reference proteome</keyword>
<dbReference type="AlphaFoldDB" id="A0AAV2CPH4"/>
<dbReference type="GO" id="GO:0051225">
    <property type="term" value="P:spindle assembly"/>
    <property type="evidence" value="ECO:0007669"/>
    <property type="project" value="InterPro"/>
</dbReference>
<dbReference type="GO" id="GO:0070652">
    <property type="term" value="C:HAUS complex"/>
    <property type="evidence" value="ECO:0007669"/>
    <property type="project" value="InterPro"/>
</dbReference>
<dbReference type="GO" id="GO:1990498">
    <property type="term" value="C:mitotic spindle microtubule"/>
    <property type="evidence" value="ECO:0007669"/>
    <property type="project" value="TreeGrafter"/>
</dbReference>
<evidence type="ECO:0000256" key="1">
    <source>
        <dbReference type="SAM" id="MobiDB-lite"/>
    </source>
</evidence>
<feature type="compositionally biased region" description="Basic and acidic residues" evidence="1">
    <location>
        <begin position="314"/>
        <end position="334"/>
    </location>
</feature>
<feature type="compositionally biased region" description="Polar residues" evidence="1">
    <location>
        <begin position="301"/>
        <end position="312"/>
    </location>
</feature>
<dbReference type="InterPro" id="IPR026797">
    <property type="entry name" value="HAUS_6"/>
</dbReference>
<feature type="region of interest" description="Disordered" evidence="1">
    <location>
        <begin position="615"/>
        <end position="641"/>
    </location>
</feature>
<dbReference type="Proteomes" id="UP001497516">
    <property type="component" value="Chromosome 1"/>
</dbReference>
<feature type="region of interest" description="Disordered" evidence="1">
    <location>
        <begin position="493"/>
        <end position="547"/>
    </location>
</feature>
<feature type="region of interest" description="Disordered" evidence="1">
    <location>
        <begin position="563"/>
        <end position="585"/>
    </location>
</feature>
<proteinExistence type="predicted"/>
<feature type="compositionally biased region" description="Low complexity" evidence="1">
    <location>
        <begin position="569"/>
        <end position="578"/>
    </location>
</feature>
<dbReference type="GO" id="GO:0008017">
    <property type="term" value="F:microtubule binding"/>
    <property type="evidence" value="ECO:0007669"/>
    <property type="project" value="TreeGrafter"/>
</dbReference>
<dbReference type="Pfam" id="PF14661">
    <property type="entry name" value="HAUS6_N"/>
    <property type="match status" value="1"/>
</dbReference>
<dbReference type="PANTHER" id="PTHR16151:SF2">
    <property type="entry name" value="HAUS AUGMIN-LIKE COMPLEX SUBUNIT 6"/>
    <property type="match status" value="1"/>
</dbReference>
<dbReference type="PANTHER" id="PTHR16151">
    <property type="entry name" value="HAUS AUGMIN-LIKE COMPLEX SUBUNIT 6"/>
    <property type="match status" value="1"/>
</dbReference>
<sequence>MIMDREKEREMELESAMYTNCLLLGLDPNVIGLGTSSNGSPRVGLFRHSNPKLGEQLLYFILSSLRGPVQSAKDFDKVWPIFDSAQSRDFRKVVQAIISELESQGALPRSNSRVSSLATCCGPRFVELLWQLSLHALREVHRRTFAADVASNPLPASLTDVAFQHAATLLPVTKARVALERRRFLKNAETAVQKQAMWSNLAHEMTAEFRGLCAEEAYLQQELEKLHDIRNKVKLEGELWDDLVSSSSQNSHLVSKASRLWESILARKSQHEVLASGPIEDLIAHREHRYRISGSALLSAMDQSSQVPNTDSQLEDKDQNDGSYDETHSRVDDRGGRVHQTVDVAEIIRRWTHALQRIHKQSLHMAKANDGEGPDILRSGKDGSASGHAESLAATLAEHQQHLSSFQVLINQLKEVAPAIQKSIVDCTEVVNNVSSTLPPMTKHRVRATSPIQAQSSGRTLEGVSDDAAELISRMSSLQLDKSVSASPPALKLPHLFNLTPNSSGKVGNLQKRQSASIPVNQMETLSEGSSLDQPLSNNRVDNQPQDNDHYYIQNLKRSVREAALATHSSSSESSSRGSHSDSSEHFFLPLSSASGFSLPGPDKRVAQTRGKKLFTQMEPASRSSHASYGDSRSKTNGLPEFDSLSDYDNLSSFLSTVGSNGALSDGQRSSFYDMDDPLGQVFSPPLLTDDSLLSDSYEDLLAPLSETETALMEH</sequence>
<name>A0AAV2CPH4_9ROSI</name>
<dbReference type="InterPro" id="IPR028163">
    <property type="entry name" value="HAUS_6_N"/>
</dbReference>
<protein>
    <recommendedName>
        <fullName evidence="2">HAUS augmin-like complex subunit 6 N-terminal domain-containing protein</fullName>
    </recommendedName>
</protein>
<organism evidence="3 4">
    <name type="scientific">Linum trigynum</name>
    <dbReference type="NCBI Taxonomy" id="586398"/>
    <lineage>
        <taxon>Eukaryota</taxon>
        <taxon>Viridiplantae</taxon>
        <taxon>Streptophyta</taxon>
        <taxon>Embryophyta</taxon>
        <taxon>Tracheophyta</taxon>
        <taxon>Spermatophyta</taxon>
        <taxon>Magnoliopsida</taxon>
        <taxon>eudicotyledons</taxon>
        <taxon>Gunneridae</taxon>
        <taxon>Pentapetalae</taxon>
        <taxon>rosids</taxon>
        <taxon>fabids</taxon>
        <taxon>Malpighiales</taxon>
        <taxon>Linaceae</taxon>
        <taxon>Linum</taxon>
    </lineage>
</organism>
<evidence type="ECO:0000313" key="4">
    <source>
        <dbReference type="Proteomes" id="UP001497516"/>
    </source>
</evidence>
<feature type="domain" description="HAUS augmin-like complex subunit 6 N-terminal" evidence="2">
    <location>
        <begin position="17"/>
        <end position="261"/>
    </location>
</feature>
<reference evidence="3 4" key="1">
    <citation type="submission" date="2024-04" db="EMBL/GenBank/DDBJ databases">
        <authorList>
            <person name="Fracassetti M."/>
        </authorList>
    </citation>
    <scope>NUCLEOTIDE SEQUENCE [LARGE SCALE GENOMIC DNA]</scope>
</reference>
<evidence type="ECO:0000313" key="3">
    <source>
        <dbReference type="EMBL" id="CAL1358293.1"/>
    </source>
</evidence>